<dbReference type="EMBL" id="LSRE01000047">
    <property type="protein sequence ID" value="KXO90719.1"/>
    <property type="molecule type" value="Genomic_DNA"/>
</dbReference>
<dbReference type="Proteomes" id="UP000070409">
    <property type="component" value="Unassembled WGS sequence"/>
</dbReference>
<name>A0A137YXP2_9ACTN</name>
<reference evidence="1 2" key="1">
    <citation type="submission" date="2016-02" db="EMBL/GenBank/DDBJ databases">
        <authorList>
            <person name="Teng J.L."/>
            <person name="Tang Y."/>
            <person name="Huang Y."/>
            <person name="Guo F."/>
            <person name="Wei W."/>
            <person name="Chen J.H."/>
            <person name="Wong S.Y."/>
            <person name="Lau S.K."/>
            <person name="Woo P.C."/>
        </authorList>
    </citation>
    <scope>NUCLEOTIDE SEQUENCE [LARGE SCALE GENOMIC DNA]</scope>
    <source>
        <strain evidence="1 2">JCM 13375</strain>
    </source>
</reference>
<comment type="caution">
    <text evidence="1">The sequence shown here is derived from an EMBL/GenBank/DDBJ whole genome shotgun (WGS) entry which is preliminary data.</text>
</comment>
<keyword evidence="2" id="KW-1185">Reference proteome</keyword>
<accession>A0A137YXP2</accession>
<evidence type="ECO:0000313" key="1">
    <source>
        <dbReference type="EMBL" id="KXO90719.1"/>
    </source>
</evidence>
<organism evidence="1 2">
    <name type="scientific">Tsukamurella pseudospumae</name>
    <dbReference type="NCBI Taxonomy" id="239498"/>
    <lineage>
        <taxon>Bacteria</taxon>
        <taxon>Bacillati</taxon>
        <taxon>Actinomycetota</taxon>
        <taxon>Actinomycetes</taxon>
        <taxon>Mycobacteriales</taxon>
        <taxon>Tsukamurellaceae</taxon>
        <taxon>Tsukamurella</taxon>
    </lineage>
</organism>
<evidence type="ECO:0000313" key="2">
    <source>
        <dbReference type="Proteomes" id="UP000070409"/>
    </source>
</evidence>
<protein>
    <submittedName>
        <fullName evidence="1">Uncharacterized protein</fullName>
    </submittedName>
</protein>
<gene>
    <name evidence="1" type="ORF">AXK61_07400</name>
</gene>
<proteinExistence type="predicted"/>
<dbReference type="RefSeq" id="WP_068746706.1">
    <property type="nucleotide sequence ID" value="NZ_LSRE01000047.1"/>
</dbReference>
<sequence>MSDLQPLLTAQIVPPERAADYLRAIDIEVEDLYAAVAEGVRCAEELDHFAPPTAPGLMRWVGVVAELRRRLAATGRWIPDDRRGQPVSRHVESRRTLAVMSGDWATGSPHSAFGPHTVRRKGRATADSFHPDEVLFPLEAVTPPRWSDGALAGTWVLLYRDDGAAIRLEVSQPAGFDSDSGQFTGWTVRVLLDDWRPGDRRRPPSGIGAGFDLQLVRSVA</sequence>